<evidence type="ECO:0000256" key="2">
    <source>
        <dbReference type="ARBA" id="ARBA00010688"/>
    </source>
</evidence>
<dbReference type="PANTHER" id="PTHR45769">
    <property type="entry name" value="ADENOSINE KINASE"/>
    <property type="match status" value="1"/>
</dbReference>
<reference evidence="16" key="1">
    <citation type="submission" date="2019-12" db="UniProtKB">
        <authorList>
            <consortium name="WormBaseParasite"/>
        </authorList>
    </citation>
    <scope>IDENTIFICATION</scope>
</reference>
<accession>A0A5S6QWU7</accession>
<dbReference type="GO" id="GO:0005634">
    <property type="term" value="C:nucleus"/>
    <property type="evidence" value="ECO:0007669"/>
    <property type="project" value="UniProtKB-SubCell"/>
</dbReference>
<evidence type="ECO:0000256" key="13">
    <source>
        <dbReference type="RuleBase" id="RU368116"/>
    </source>
</evidence>
<name>A0A5S6QWU7_TRIMR</name>
<dbReference type="GO" id="GO:0044209">
    <property type="term" value="P:AMP salvage"/>
    <property type="evidence" value="ECO:0007669"/>
    <property type="project" value="UniProtKB-UniRule"/>
</dbReference>
<dbReference type="Pfam" id="PF00294">
    <property type="entry name" value="PfkB"/>
    <property type="match status" value="1"/>
</dbReference>
<comment type="subcellular location">
    <subcellularLocation>
        <location evidence="13">Nucleus</location>
    </subcellularLocation>
</comment>
<keyword evidence="4 13" id="KW-0808">Transferase</keyword>
<keyword evidence="9 13" id="KW-0460">Magnesium</keyword>
<evidence type="ECO:0000256" key="10">
    <source>
        <dbReference type="ARBA" id="ARBA00051362"/>
    </source>
</evidence>
<keyword evidence="5 13" id="KW-0660">Purine salvage</keyword>
<dbReference type="PANTHER" id="PTHR45769:SF3">
    <property type="entry name" value="ADENOSINE KINASE"/>
    <property type="match status" value="1"/>
</dbReference>
<keyword evidence="6 13" id="KW-0547">Nucleotide-binding</keyword>
<evidence type="ECO:0000256" key="12">
    <source>
        <dbReference type="PIRSR" id="PIRSR601805-1"/>
    </source>
</evidence>
<feature type="domain" description="Carbohydrate kinase PfkB" evidence="14">
    <location>
        <begin position="8"/>
        <end position="248"/>
    </location>
</feature>
<keyword evidence="7 13" id="KW-0418">Kinase</keyword>
<sequence>MIGKPETVCYFGCIGNDHFGHILKSKCKEVGLNAMYQVHATERTGACAVCLSGTSRSLCADLGAAVQFTVDHLRTSAHQEVIQKAEYYYIAGFFISSSLPSIMEISEHACVENKCFIMNLSAPFIASMKEEFSKLLPFVDILFGNEKEAEAFAYSMQIKSESIVDIAKFISSFPKKNPNRDRIVIITQGADPIVVVSDGHCFHHPVSHVPVDCIVDTNGAGDAFVGGFLSQYILGKQLVECLDAGHSCHVKQQSSLSRLFEEVHYTYSRCYHSWRYCNRFTN</sequence>
<protein>
    <recommendedName>
        <fullName evidence="11 13">Adenosine kinase</fullName>
        <shortName evidence="13">AK</shortName>
        <ecNumber evidence="3 13">2.7.1.20</ecNumber>
    </recommendedName>
    <alternativeName>
        <fullName evidence="13">Adenosine 5'-phosphotransferase</fullName>
    </alternativeName>
</protein>
<dbReference type="PROSITE" id="PS00584">
    <property type="entry name" value="PFKB_KINASES_2"/>
    <property type="match status" value="1"/>
</dbReference>
<evidence type="ECO:0000256" key="3">
    <source>
        <dbReference type="ARBA" id="ARBA00012119"/>
    </source>
</evidence>
<dbReference type="STRING" id="70415.A0A5S6QWU7"/>
<evidence type="ECO:0000256" key="5">
    <source>
        <dbReference type="ARBA" id="ARBA00022726"/>
    </source>
</evidence>
<dbReference type="GO" id="GO:0006144">
    <property type="term" value="P:purine nucleobase metabolic process"/>
    <property type="evidence" value="ECO:0007669"/>
    <property type="project" value="TreeGrafter"/>
</dbReference>
<evidence type="ECO:0000256" key="11">
    <source>
        <dbReference type="ARBA" id="ARBA00068771"/>
    </source>
</evidence>
<keyword evidence="13" id="KW-0539">Nucleus</keyword>
<evidence type="ECO:0000256" key="6">
    <source>
        <dbReference type="ARBA" id="ARBA00022741"/>
    </source>
</evidence>
<dbReference type="InterPro" id="IPR001805">
    <property type="entry name" value="Adenokinase"/>
</dbReference>
<proteinExistence type="inferred from homology"/>
<keyword evidence="15" id="KW-1185">Reference proteome</keyword>
<evidence type="ECO:0000256" key="4">
    <source>
        <dbReference type="ARBA" id="ARBA00022679"/>
    </source>
</evidence>
<dbReference type="Gene3D" id="3.40.1190.20">
    <property type="match status" value="1"/>
</dbReference>
<dbReference type="GO" id="GO:0006166">
    <property type="term" value="P:purine ribonucleoside salvage"/>
    <property type="evidence" value="ECO:0007669"/>
    <property type="project" value="UniProtKB-KW"/>
</dbReference>
<dbReference type="EC" id="2.7.1.20" evidence="3 13"/>
<dbReference type="InterPro" id="IPR029056">
    <property type="entry name" value="Ribokinase-like"/>
</dbReference>
<comment type="catalytic activity">
    <reaction evidence="10 13">
        <text>adenosine + ATP = AMP + ADP + H(+)</text>
        <dbReference type="Rhea" id="RHEA:20824"/>
        <dbReference type="ChEBI" id="CHEBI:15378"/>
        <dbReference type="ChEBI" id="CHEBI:16335"/>
        <dbReference type="ChEBI" id="CHEBI:30616"/>
        <dbReference type="ChEBI" id="CHEBI:456215"/>
        <dbReference type="ChEBI" id="CHEBI:456216"/>
        <dbReference type="EC" id="2.7.1.20"/>
    </reaction>
</comment>
<evidence type="ECO:0000313" key="16">
    <source>
        <dbReference type="WBParaSite" id="TMUE_3000011569.1"/>
    </source>
</evidence>
<dbReference type="InterPro" id="IPR002173">
    <property type="entry name" value="Carboh/pur_kinase_PfkB_CS"/>
</dbReference>
<evidence type="ECO:0000256" key="7">
    <source>
        <dbReference type="ARBA" id="ARBA00022777"/>
    </source>
</evidence>
<dbReference type="PRINTS" id="PR00989">
    <property type="entry name" value="ADENOKINASE"/>
</dbReference>
<dbReference type="UniPathway" id="UPA00588">
    <property type="reaction ID" value="UER00659"/>
</dbReference>
<feature type="active site" description="Proton acceptor" evidence="12">
    <location>
        <position position="222"/>
    </location>
</feature>
<organism evidence="15 16">
    <name type="scientific">Trichuris muris</name>
    <name type="common">Mouse whipworm</name>
    <dbReference type="NCBI Taxonomy" id="70415"/>
    <lineage>
        <taxon>Eukaryota</taxon>
        <taxon>Metazoa</taxon>
        <taxon>Ecdysozoa</taxon>
        <taxon>Nematoda</taxon>
        <taxon>Enoplea</taxon>
        <taxon>Dorylaimia</taxon>
        <taxon>Trichinellida</taxon>
        <taxon>Trichuridae</taxon>
        <taxon>Trichuris</taxon>
    </lineage>
</organism>
<dbReference type="FunFam" id="3.40.1190.20:FF:000076">
    <property type="entry name" value="Adenosine kinase"/>
    <property type="match status" value="1"/>
</dbReference>
<comment type="pathway">
    <text evidence="1 13">Purine metabolism; AMP biosynthesis via salvage pathway; AMP from adenosine: step 1/1.</text>
</comment>
<dbReference type="Gene3D" id="3.30.1110.10">
    <property type="match status" value="1"/>
</dbReference>
<dbReference type="GO" id="GO:0004001">
    <property type="term" value="F:adenosine kinase activity"/>
    <property type="evidence" value="ECO:0007669"/>
    <property type="project" value="UniProtKB-UniRule"/>
</dbReference>
<evidence type="ECO:0000256" key="9">
    <source>
        <dbReference type="ARBA" id="ARBA00022842"/>
    </source>
</evidence>
<dbReference type="AlphaFoldDB" id="A0A5S6QWU7"/>
<evidence type="ECO:0000259" key="14">
    <source>
        <dbReference type="Pfam" id="PF00294"/>
    </source>
</evidence>
<evidence type="ECO:0000256" key="1">
    <source>
        <dbReference type="ARBA" id="ARBA00004801"/>
    </source>
</evidence>
<dbReference type="WBParaSite" id="TMUE_3000011569.1">
    <property type="protein sequence ID" value="TMUE_3000011569.1"/>
    <property type="gene ID" value="WBGene00291736"/>
</dbReference>
<dbReference type="GO" id="GO:0005829">
    <property type="term" value="C:cytosol"/>
    <property type="evidence" value="ECO:0007669"/>
    <property type="project" value="TreeGrafter"/>
</dbReference>
<comment type="subunit">
    <text evidence="13">Monomer.</text>
</comment>
<evidence type="ECO:0000313" key="15">
    <source>
        <dbReference type="Proteomes" id="UP000046395"/>
    </source>
</evidence>
<evidence type="ECO:0000256" key="8">
    <source>
        <dbReference type="ARBA" id="ARBA00022840"/>
    </source>
</evidence>
<dbReference type="CDD" id="cd01168">
    <property type="entry name" value="adenosine_kinase"/>
    <property type="match status" value="1"/>
</dbReference>
<keyword evidence="8 13" id="KW-0067">ATP-binding</keyword>
<dbReference type="InterPro" id="IPR011611">
    <property type="entry name" value="PfkB_dom"/>
</dbReference>
<comment type="cofactor">
    <cofactor evidence="13">
        <name>Mg(2+)</name>
        <dbReference type="ChEBI" id="CHEBI:18420"/>
    </cofactor>
    <text evidence="13">Binds 3 Mg(2+) ions per subunit.</text>
</comment>
<dbReference type="SUPFAM" id="SSF53613">
    <property type="entry name" value="Ribokinase-like"/>
    <property type="match status" value="1"/>
</dbReference>
<dbReference type="GO" id="GO:0005524">
    <property type="term" value="F:ATP binding"/>
    <property type="evidence" value="ECO:0007669"/>
    <property type="project" value="UniProtKB-UniRule"/>
</dbReference>
<comment type="similarity">
    <text evidence="2 13">Belongs to the carbohydrate kinase PfkB family.</text>
</comment>
<comment type="function">
    <text evidence="13">ATP dependent phosphorylation of adenosine and other related nucleoside analogs to monophosphate derivatives.</text>
</comment>
<dbReference type="Proteomes" id="UP000046395">
    <property type="component" value="Unassembled WGS sequence"/>
</dbReference>